<evidence type="ECO:0000256" key="6">
    <source>
        <dbReference type="ARBA" id="ARBA00023136"/>
    </source>
</evidence>
<gene>
    <name evidence="9" type="primary">serac1_1</name>
    <name evidence="9" type="ORF">LARI1_G008938</name>
</gene>
<comment type="caution">
    <text evidence="9">The sequence shown here is derived from an EMBL/GenBank/DDBJ whole genome shotgun (WGS) entry which is preliminary data.</text>
</comment>
<evidence type="ECO:0000256" key="2">
    <source>
        <dbReference type="ARBA" id="ARBA00004240"/>
    </source>
</evidence>
<protein>
    <submittedName>
        <fullName evidence="9">Protein SERAC1</fullName>
    </submittedName>
</protein>
<dbReference type="OrthoDB" id="674604at2759"/>
<evidence type="ECO:0000256" key="5">
    <source>
        <dbReference type="ARBA" id="ARBA00023128"/>
    </source>
</evidence>
<dbReference type="GO" id="GO:0005783">
    <property type="term" value="C:endoplasmic reticulum"/>
    <property type="evidence" value="ECO:0007669"/>
    <property type="project" value="UniProtKB-SubCell"/>
</dbReference>
<dbReference type="GO" id="GO:0043531">
    <property type="term" value="F:ADP binding"/>
    <property type="evidence" value="ECO:0007669"/>
    <property type="project" value="InterPro"/>
</dbReference>
<keyword evidence="4" id="KW-0256">Endoplasmic reticulum</keyword>
<feature type="domain" description="NB-ARC" evidence="8">
    <location>
        <begin position="344"/>
        <end position="518"/>
    </location>
</feature>
<keyword evidence="5" id="KW-0496">Mitochondrion</keyword>
<comment type="subcellular location">
    <subcellularLocation>
        <location evidence="2">Endoplasmic reticulum</location>
    </subcellularLocation>
    <subcellularLocation>
        <location evidence="3">Membrane</location>
    </subcellularLocation>
    <subcellularLocation>
        <location evidence="1">Mitochondrion</location>
    </subcellularLocation>
</comment>
<dbReference type="InterPro" id="IPR027417">
    <property type="entry name" value="P-loop_NTPase"/>
</dbReference>
<dbReference type="SUPFAM" id="SSF53474">
    <property type="entry name" value="alpha/beta-Hydrolases"/>
    <property type="match status" value="1"/>
</dbReference>
<feature type="non-terminal residue" evidence="9">
    <location>
        <position position="1"/>
    </location>
</feature>
<dbReference type="PRINTS" id="PR00364">
    <property type="entry name" value="DISEASERSIST"/>
</dbReference>
<accession>A0A8T9B1Q8</accession>
<dbReference type="AlphaFoldDB" id="A0A8T9B1Q8"/>
<keyword evidence="6" id="KW-0472">Membrane</keyword>
<evidence type="ECO:0000313" key="10">
    <source>
        <dbReference type="Proteomes" id="UP000469559"/>
    </source>
</evidence>
<dbReference type="Pfam" id="PF00931">
    <property type="entry name" value="NB-ARC"/>
    <property type="match status" value="1"/>
</dbReference>
<keyword evidence="10" id="KW-1185">Reference proteome</keyword>
<name>A0A8T9B1Q8_9HELO</name>
<dbReference type="PANTHER" id="PTHR48182">
    <property type="entry name" value="PROTEIN SERAC1"/>
    <property type="match status" value="1"/>
</dbReference>
<dbReference type="Gene3D" id="3.40.50.300">
    <property type="entry name" value="P-loop containing nucleotide triphosphate hydrolases"/>
    <property type="match status" value="1"/>
</dbReference>
<feature type="region of interest" description="Disordered" evidence="7">
    <location>
        <begin position="1"/>
        <end position="27"/>
    </location>
</feature>
<evidence type="ECO:0000256" key="7">
    <source>
        <dbReference type="SAM" id="MobiDB-lite"/>
    </source>
</evidence>
<dbReference type="Gene3D" id="3.40.50.1820">
    <property type="entry name" value="alpha/beta hydrolase"/>
    <property type="match status" value="1"/>
</dbReference>
<evidence type="ECO:0000259" key="8">
    <source>
        <dbReference type="Pfam" id="PF00931"/>
    </source>
</evidence>
<dbReference type="SUPFAM" id="SSF52540">
    <property type="entry name" value="P-loop containing nucleoside triphosphate hydrolases"/>
    <property type="match status" value="1"/>
</dbReference>
<dbReference type="Gene3D" id="1.25.40.10">
    <property type="entry name" value="Tetratricopeptide repeat domain"/>
    <property type="match status" value="1"/>
</dbReference>
<dbReference type="InterPro" id="IPR052374">
    <property type="entry name" value="SERAC1"/>
</dbReference>
<evidence type="ECO:0000256" key="3">
    <source>
        <dbReference type="ARBA" id="ARBA00004370"/>
    </source>
</evidence>
<dbReference type="InterPro" id="IPR002182">
    <property type="entry name" value="NB-ARC"/>
</dbReference>
<evidence type="ECO:0000256" key="4">
    <source>
        <dbReference type="ARBA" id="ARBA00022824"/>
    </source>
</evidence>
<dbReference type="Pfam" id="PF13374">
    <property type="entry name" value="TPR_10"/>
    <property type="match status" value="1"/>
</dbReference>
<dbReference type="GO" id="GO:0016020">
    <property type="term" value="C:membrane"/>
    <property type="evidence" value="ECO:0007669"/>
    <property type="project" value="UniProtKB-SubCell"/>
</dbReference>
<evidence type="ECO:0000256" key="1">
    <source>
        <dbReference type="ARBA" id="ARBA00004173"/>
    </source>
</evidence>
<evidence type="ECO:0000313" key="9">
    <source>
        <dbReference type="EMBL" id="TVY13910.1"/>
    </source>
</evidence>
<organism evidence="9 10">
    <name type="scientific">Lachnellula arida</name>
    <dbReference type="NCBI Taxonomy" id="1316785"/>
    <lineage>
        <taxon>Eukaryota</taxon>
        <taxon>Fungi</taxon>
        <taxon>Dikarya</taxon>
        <taxon>Ascomycota</taxon>
        <taxon>Pezizomycotina</taxon>
        <taxon>Leotiomycetes</taxon>
        <taxon>Helotiales</taxon>
        <taxon>Lachnaceae</taxon>
        <taxon>Lachnellula</taxon>
    </lineage>
</organism>
<proteinExistence type="predicted"/>
<dbReference type="Proteomes" id="UP000469559">
    <property type="component" value="Unassembled WGS sequence"/>
</dbReference>
<dbReference type="GO" id="GO:0005739">
    <property type="term" value="C:mitochondrion"/>
    <property type="evidence" value="ECO:0007669"/>
    <property type="project" value="UniProtKB-SubCell"/>
</dbReference>
<reference evidence="9 10" key="1">
    <citation type="submission" date="2018-05" db="EMBL/GenBank/DDBJ databases">
        <title>Whole genome sequencing for identification of molecular markers to develop diagnostic detection tools for the regulated plant pathogen Lachnellula willkommii.</title>
        <authorList>
            <person name="Giroux E."/>
            <person name="Bilodeau G."/>
        </authorList>
    </citation>
    <scope>NUCLEOTIDE SEQUENCE [LARGE SCALE GENOMIC DNA]</scope>
    <source>
        <strain evidence="9 10">CBS 203.66</strain>
    </source>
</reference>
<dbReference type="InterPro" id="IPR029058">
    <property type="entry name" value="AB_hydrolase_fold"/>
</dbReference>
<dbReference type="EMBL" id="QGMF01000817">
    <property type="protein sequence ID" value="TVY13910.1"/>
    <property type="molecule type" value="Genomic_DNA"/>
</dbReference>
<dbReference type="PANTHER" id="PTHR48182:SF2">
    <property type="entry name" value="PROTEIN SERAC1"/>
    <property type="match status" value="1"/>
</dbReference>
<dbReference type="InterPro" id="IPR011990">
    <property type="entry name" value="TPR-like_helical_dom_sf"/>
</dbReference>
<sequence>MAPSQLQRLNPFRRGRKETAANPSTIEKPLEACPQGLTVVAEGQNAVVDIFAVHGLNGHRDETWTAANGRHWLRDLLPNDLPHARIFCWGYDANTYGDRVSCQYLYDHAKTLVSDLCLKRKLTETTMRPIIFVAHSLGGIIVKSALIHSDAARKGALEEHRSIKTSTYGIIFMGTPHQGGSGVQLGKLLVNVASIFVAADDRLMKHLERDSEWLQQQLGQYGPISGDFVTKFAYEEYKTPTKLGPLIMVVPRASAVVPGAADAEPIAIHADHTHMVKFESEGNSGYKTVSGHLRVMAQSASETIHSRWEEETRVNVARVNHKESFSISFSLAEVSETEHFVARQKELADIQKALGDNGGRCTVVLQGLGGIGKTQLAVAYAKLHRADYTAVLWVNIKDEDALKQSFARIARQILRAHPSASRLSNMDTNEKLDEVVDAVKAWLSLPGNTRWLMIYDNYDNPKIPGYLDLTAVDIRKFFPESHQGFIIITTRSPQVRIGHAIQVRKLRDTDDSLQILSHTSRREGLSSDPDAIKLAQELDGLPLALATAGAYLDQVAISVSDYLRLYKESWVQLQAFSPGLSSYEDRTLYSTWQISFDHVKQQNQLSAKLLCFWAYFDNQDLWLELLQHSNSGDPNWVGEVAKDELTFYNAMRVLSNHGLVEVETSAQDMVESRGYSIHGCVHAWTVSVLNQTWNYALARLAVKFVATHVPTQDAAQPWPTQRRLLQHANRCSYMVLNSLVRNDNIAWECHFLGNLYADQGKLVEAERMYQRALQGYEKAWGPEHTSTLDT</sequence>